<keyword evidence="3" id="KW-0067">ATP-binding</keyword>
<reference evidence="7" key="1">
    <citation type="submission" date="2019-08" db="EMBL/GenBank/DDBJ databases">
        <authorList>
            <person name="Kucharzyk K."/>
            <person name="Murdoch R.W."/>
            <person name="Higgins S."/>
            <person name="Loffler F."/>
        </authorList>
    </citation>
    <scope>NUCLEOTIDE SEQUENCE</scope>
</reference>
<comment type="caution">
    <text evidence="7">The sequence shown here is derived from an EMBL/GenBank/DDBJ whole genome shotgun (WGS) entry which is preliminary data.</text>
</comment>
<dbReference type="InterPro" id="IPR033756">
    <property type="entry name" value="YlxH/NBP35"/>
</dbReference>
<dbReference type="GO" id="GO:0051539">
    <property type="term" value="F:4 iron, 4 sulfur cluster binding"/>
    <property type="evidence" value="ECO:0007669"/>
    <property type="project" value="TreeGrafter"/>
</dbReference>
<gene>
    <name evidence="7" type="ORF">SDC9_70399</name>
</gene>
<dbReference type="InterPro" id="IPR027417">
    <property type="entry name" value="P-loop_NTPase"/>
</dbReference>
<evidence type="ECO:0000313" key="7">
    <source>
        <dbReference type="EMBL" id="MPM23922.1"/>
    </source>
</evidence>
<protein>
    <submittedName>
        <fullName evidence="7">Iron-sulfur cluster carrier protein</fullName>
    </submittedName>
</protein>
<dbReference type="GO" id="GO:0046872">
    <property type="term" value="F:metal ion binding"/>
    <property type="evidence" value="ECO:0007669"/>
    <property type="project" value="UniProtKB-KW"/>
</dbReference>
<dbReference type="CDD" id="cd02037">
    <property type="entry name" value="Mrp_NBP35"/>
    <property type="match status" value="1"/>
</dbReference>
<sequence length="286" mass="30881">MENLRSMSENSETCTHDCSSCSASCADREKTDLHEPLNALSHVRRVIGVVSGKGGVGKSIVTSMLAVLLRRRGYKTAILDADVTGPSIPQAFGLHERASGSDQGIFPEVSKTGVEVMSMNLLLENETDPVVWRGPIIAGTVKQFWTDVIWGDVDFMFVDMPPGTGDVPLTVFQSIPVDGIVVVTSPQQLVSMIVEKAVRMAALMKIPVLALVQNMSYAVCPDCNTKIYPFGESNLEEIAKSFGICSTAELPMQKELATACDAGLIELFEGDWLNGLADQLEGLLNK</sequence>
<evidence type="ECO:0000256" key="5">
    <source>
        <dbReference type="ARBA" id="ARBA00023014"/>
    </source>
</evidence>
<keyword evidence="4" id="KW-0408">Iron</keyword>
<proteinExistence type="inferred from homology"/>
<dbReference type="EMBL" id="VSSQ01004143">
    <property type="protein sequence ID" value="MPM23922.1"/>
    <property type="molecule type" value="Genomic_DNA"/>
</dbReference>
<evidence type="ECO:0000256" key="3">
    <source>
        <dbReference type="ARBA" id="ARBA00022840"/>
    </source>
</evidence>
<evidence type="ECO:0000256" key="6">
    <source>
        <dbReference type="SAM" id="MobiDB-lite"/>
    </source>
</evidence>
<dbReference type="HAMAP" id="MF_02040">
    <property type="entry name" value="Mrp_NBP35"/>
    <property type="match status" value="1"/>
</dbReference>
<dbReference type="GO" id="GO:0005524">
    <property type="term" value="F:ATP binding"/>
    <property type="evidence" value="ECO:0007669"/>
    <property type="project" value="UniProtKB-KW"/>
</dbReference>
<dbReference type="SUPFAM" id="SSF52540">
    <property type="entry name" value="P-loop containing nucleoside triphosphate hydrolases"/>
    <property type="match status" value="1"/>
</dbReference>
<dbReference type="PANTHER" id="PTHR42961:SF2">
    <property type="entry name" value="IRON-SULFUR PROTEIN NUBPL"/>
    <property type="match status" value="1"/>
</dbReference>
<dbReference type="GO" id="GO:0016226">
    <property type="term" value="P:iron-sulfur cluster assembly"/>
    <property type="evidence" value="ECO:0007669"/>
    <property type="project" value="InterPro"/>
</dbReference>
<dbReference type="PANTHER" id="PTHR42961">
    <property type="entry name" value="IRON-SULFUR PROTEIN NUBPL"/>
    <property type="match status" value="1"/>
</dbReference>
<evidence type="ECO:0000256" key="1">
    <source>
        <dbReference type="ARBA" id="ARBA00022723"/>
    </source>
</evidence>
<name>A0A644Y5T7_9ZZZZ</name>
<keyword evidence="1" id="KW-0479">Metal-binding</keyword>
<dbReference type="AlphaFoldDB" id="A0A644Y5T7"/>
<keyword evidence="5" id="KW-0411">Iron-sulfur</keyword>
<keyword evidence="2" id="KW-0547">Nucleotide-binding</keyword>
<accession>A0A644Y5T7</accession>
<dbReference type="FunFam" id="3.40.50.300:FF:001119">
    <property type="entry name" value="Iron-sulfur cluster carrier protein"/>
    <property type="match status" value="1"/>
</dbReference>
<evidence type="ECO:0000256" key="2">
    <source>
        <dbReference type="ARBA" id="ARBA00022741"/>
    </source>
</evidence>
<dbReference type="InterPro" id="IPR019591">
    <property type="entry name" value="Mrp/NBP35_ATP-bd"/>
</dbReference>
<evidence type="ECO:0000256" key="4">
    <source>
        <dbReference type="ARBA" id="ARBA00023004"/>
    </source>
</evidence>
<dbReference type="InterPro" id="IPR044304">
    <property type="entry name" value="NUBPL-like"/>
</dbReference>
<dbReference type="GO" id="GO:0140663">
    <property type="term" value="F:ATP-dependent FeS chaperone activity"/>
    <property type="evidence" value="ECO:0007669"/>
    <property type="project" value="InterPro"/>
</dbReference>
<feature type="region of interest" description="Disordered" evidence="6">
    <location>
        <begin position="1"/>
        <end position="20"/>
    </location>
</feature>
<dbReference type="Pfam" id="PF10609">
    <property type="entry name" value="ParA"/>
    <property type="match status" value="1"/>
</dbReference>
<dbReference type="Gene3D" id="3.40.50.300">
    <property type="entry name" value="P-loop containing nucleotide triphosphate hydrolases"/>
    <property type="match status" value="1"/>
</dbReference>
<feature type="compositionally biased region" description="Polar residues" evidence="6">
    <location>
        <begin position="1"/>
        <end position="17"/>
    </location>
</feature>
<organism evidence="7">
    <name type="scientific">bioreactor metagenome</name>
    <dbReference type="NCBI Taxonomy" id="1076179"/>
    <lineage>
        <taxon>unclassified sequences</taxon>
        <taxon>metagenomes</taxon>
        <taxon>ecological metagenomes</taxon>
    </lineage>
</organism>